<evidence type="ECO:0008006" key="3">
    <source>
        <dbReference type="Google" id="ProtNLM"/>
    </source>
</evidence>
<sequence length="95" mass="11154">MLNQDVDFFTRVMFSDEATFHKNGFVNRHHCHYYDTVNPHQFRTINQQRLSLSACGEGSWEVISHIWGWSEVFQKDACADSTSKRTLRKTSQVKD</sequence>
<dbReference type="PANTHER" id="PTHR47326">
    <property type="entry name" value="TRANSPOSABLE ELEMENT TC3 TRANSPOSASE-LIKE PROTEIN"/>
    <property type="match status" value="1"/>
</dbReference>
<accession>A0AAV8X2Z0</accession>
<organism evidence="1 2">
    <name type="scientific">Aromia moschata</name>
    <dbReference type="NCBI Taxonomy" id="1265417"/>
    <lineage>
        <taxon>Eukaryota</taxon>
        <taxon>Metazoa</taxon>
        <taxon>Ecdysozoa</taxon>
        <taxon>Arthropoda</taxon>
        <taxon>Hexapoda</taxon>
        <taxon>Insecta</taxon>
        <taxon>Pterygota</taxon>
        <taxon>Neoptera</taxon>
        <taxon>Endopterygota</taxon>
        <taxon>Coleoptera</taxon>
        <taxon>Polyphaga</taxon>
        <taxon>Cucujiformia</taxon>
        <taxon>Chrysomeloidea</taxon>
        <taxon>Cerambycidae</taxon>
        <taxon>Cerambycinae</taxon>
        <taxon>Callichromatini</taxon>
        <taxon>Aromia</taxon>
    </lineage>
</organism>
<dbReference type="AlphaFoldDB" id="A0AAV8X2Z0"/>
<protein>
    <recommendedName>
        <fullName evidence="3">Transposase</fullName>
    </recommendedName>
</protein>
<name>A0AAV8X2Z0_9CUCU</name>
<comment type="caution">
    <text evidence="1">The sequence shown here is derived from an EMBL/GenBank/DDBJ whole genome shotgun (WGS) entry which is preliminary data.</text>
</comment>
<keyword evidence="2" id="KW-1185">Reference proteome</keyword>
<proteinExistence type="predicted"/>
<evidence type="ECO:0000313" key="1">
    <source>
        <dbReference type="EMBL" id="KAJ8933123.1"/>
    </source>
</evidence>
<dbReference type="Proteomes" id="UP001162162">
    <property type="component" value="Unassembled WGS sequence"/>
</dbReference>
<gene>
    <name evidence="1" type="ORF">NQ318_022561</name>
</gene>
<dbReference type="PANTHER" id="PTHR47326:SF1">
    <property type="entry name" value="HTH PSQ-TYPE DOMAIN-CONTAINING PROTEIN"/>
    <property type="match status" value="1"/>
</dbReference>
<evidence type="ECO:0000313" key="2">
    <source>
        <dbReference type="Proteomes" id="UP001162162"/>
    </source>
</evidence>
<dbReference type="EMBL" id="JAPWTK010001290">
    <property type="protein sequence ID" value="KAJ8933123.1"/>
    <property type="molecule type" value="Genomic_DNA"/>
</dbReference>
<reference evidence="1" key="1">
    <citation type="journal article" date="2023" name="Insect Mol. Biol.">
        <title>Genome sequencing provides insights into the evolution of gene families encoding plant cell wall-degrading enzymes in longhorned beetles.</title>
        <authorList>
            <person name="Shin N.R."/>
            <person name="Okamura Y."/>
            <person name="Kirsch R."/>
            <person name="Pauchet Y."/>
        </authorList>
    </citation>
    <scope>NUCLEOTIDE SEQUENCE</scope>
    <source>
        <strain evidence="1">AMC_N1</strain>
    </source>
</reference>